<evidence type="ECO:0000313" key="2">
    <source>
        <dbReference type="Proteomes" id="UP000237000"/>
    </source>
</evidence>
<evidence type="ECO:0000313" key="1">
    <source>
        <dbReference type="EMBL" id="PON85961.1"/>
    </source>
</evidence>
<sequence length="51" mass="5507">AKVPLRAEEVVCTGLSIEKVMMGIGHVAIPSYKDLRLGILDHPESTAQECT</sequence>
<name>A0A2P5EK91_TREOI</name>
<dbReference type="AlphaFoldDB" id="A0A2P5EK91"/>
<organism evidence="1 2">
    <name type="scientific">Trema orientale</name>
    <name type="common">Charcoal tree</name>
    <name type="synonym">Celtis orientalis</name>
    <dbReference type="NCBI Taxonomy" id="63057"/>
    <lineage>
        <taxon>Eukaryota</taxon>
        <taxon>Viridiplantae</taxon>
        <taxon>Streptophyta</taxon>
        <taxon>Embryophyta</taxon>
        <taxon>Tracheophyta</taxon>
        <taxon>Spermatophyta</taxon>
        <taxon>Magnoliopsida</taxon>
        <taxon>eudicotyledons</taxon>
        <taxon>Gunneridae</taxon>
        <taxon>Pentapetalae</taxon>
        <taxon>rosids</taxon>
        <taxon>fabids</taxon>
        <taxon>Rosales</taxon>
        <taxon>Cannabaceae</taxon>
        <taxon>Trema</taxon>
    </lineage>
</organism>
<reference evidence="2" key="1">
    <citation type="submission" date="2016-06" db="EMBL/GenBank/DDBJ databases">
        <title>Parallel loss of symbiosis genes in relatives of nitrogen-fixing non-legume Parasponia.</title>
        <authorList>
            <person name="Van Velzen R."/>
            <person name="Holmer R."/>
            <person name="Bu F."/>
            <person name="Rutten L."/>
            <person name="Van Zeijl A."/>
            <person name="Liu W."/>
            <person name="Santuari L."/>
            <person name="Cao Q."/>
            <person name="Sharma T."/>
            <person name="Shen D."/>
            <person name="Roswanjaya Y."/>
            <person name="Wardhani T."/>
            <person name="Kalhor M.S."/>
            <person name="Jansen J."/>
            <person name="Van den Hoogen J."/>
            <person name="Gungor B."/>
            <person name="Hartog M."/>
            <person name="Hontelez J."/>
            <person name="Verver J."/>
            <person name="Yang W.-C."/>
            <person name="Schijlen E."/>
            <person name="Repin R."/>
            <person name="Schilthuizen M."/>
            <person name="Schranz E."/>
            <person name="Heidstra R."/>
            <person name="Miyata K."/>
            <person name="Fedorova E."/>
            <person name="Kohlen W."/>
            <person name="Bisseling T."/>
            <person name="Smit S."/>
            <person name="Geurts R."/>
        </authorList>
    </citation>
    <scope>NUCLEOTIDE SEQUENCE [LARGE SCALE GENOMIC DNA]</scope>
    <source>
        <strain evidence="2">cv. RG33-2</strain>
    </source>
</reference>
<comment type="caution">
    <text evidence="1">The sequence shown here is derived from an EMBL/GenBank/DDBJ whole genome shotgun (WGS) entry which is preliminary data.</text>
</comment>
<feature type="non-terminal residue" evidence="1">
    <location>
        <position position="1"/>
    </location>
</feature>
<gene>
    <name evidence="1" type="ORF">TorRG33x02_182590</name>
</gene>
<keyword evidence="2" id="KW-1185">Reference proteome</keyword>
<accession>A0A2P5EK91</accession>
<dbReference type="Proteomes" id="UP000237000">
    <property type="component" value="Unassembled WGS sequence"/>
</dbReference>
<dbReference type="EMBL" id="JXTC01000139">
    <property type="protein sequence ID" value="PON85961.1"/>
    <property type="molecule type" value="Genomic_DNA"/>
</dbReference>
<feature type="non-terminal residue" evidence="1">
    <location>
        <position position="51"/>
    </location>
</feature>
<dbReference type="InParanoid" id="A0A2P5EK91"/>
<proteinExistence type="predicted"/>
<protein>
    <submittedName>
        <fullName evidence="1">Uncharacterized protein</fullName>
    </submittedName>
</protein>